<accession>A0AAQ3QU75</accession>
<dbReference type="EMBL" id="CP136920">
    <property type="protein sequence ID" value="WOO39347.1"/>
    <property type="molecule type" value="Genomic_DNA"/>
</dbReference>
<evidence type="ECO:0000313" key="2">
    <source>
        <dbReference type="Proteomes" id="UP001304300"/>
    </source>
</evidence>
<sequence>MTKICSYTLIVGLILLNIVTSKAALFERVGSVIGPIESLDAYNGQLIAASNRYIIEQEDGSGGGSYGTVYVSDDAGATWRNLNLESETRINIVEMAVSAQGVVFVGKTDRNQDKSYPAVTARLQTNGSLQVNLISTEGMKRENFWASNVAFGNGRYIMSTENGYLYTSVDGLNWEKNDWTPVGNTRADIDDLIWDGSRFVLVVGPYIQTICDDSDPFLDPINCTEIEHPEKFYQSSDGLVWTQVESNLPESFLSLSISNLYYMNSHYVLRGTYYSAGGGIIEDFNATFISEDLINWTDISGSFPLTTDAGLGTFNYAGNSPVGPFASGNGYMVTERWVNGVNYILFSQNGLDWQILDSGLYSIRSLYFVAGSYFAVGRRTEEETELSIFRATQEFIPQRGSLPAIPPANPWASSFIAGPSAFYNSNLGFFIKDADSQWAYSDILGWIYPVGDFAPDLWLYVFDQDNWMYTTRSFEGLSFRITTGLWYFYDVDTNFFYPNQ</sequence>
<reference evidence="1 2" key="1">
    <citation type="submission" date="2023-10" db="EMBL/GenBank/DDBJ databases">
        <title>Rubellicoccus peritrichatus gen. nov., sp. nov., isolated from an algae of coral reef tank.</title>
        <authorList>
            <person name="Luo J."/>
        </authorList>
    </citation>
    <scope>NUCLEOTIDE SEQUENCE [LARGE SCALE GENOMIC DNA]</scope>
    <source>
        <strain evidence="1 2">CR14</strain>
    </source>
</reference>
<dbReference type="SUPFAM" id="SSF50939">
    <property type="entry name" value="Sialidases"/>
    <property type="match status" value="1"/>
</dbReference>
<organism evidence="1 2">
    <name type="scientific">Rubellicoccus peritrichatus</name>
    <dbReference type="NCBI Taxonomy" id="3080537"/>
    <lineage>
        <taxon>Bacteria</taxon>
        <taxon>Pseudomonadati</taxon>
        <taxon>Verrucomicrobiota</taxon>
        <taxon>Opitutia</taxon>
        <taxon>Puniceicoccales</taxon>
        <taxon>Cerasicoccaceae</taxon>
        <taxon>Rubellicoccus</taxon>
    </lineage>
</organism>
<dbReference type="KEGG" id="puo:RZN69_12045"/>
<protein>
    <submittedName>
        <fullName evidence="1">Uncharacterized protein</fullName>
    </submittedName>
</protein>
<dbReference type="RefSeq" id="WP_317831210.1">
    <property type="nucleotide sequence ID" value="NZ_CP136920.1"/>
</dbReference>
<keyword evidence="2" id="KW-1185">Reference proteome</keyword>
<gene>
    <name evidence="1" type="ORF">RZN69_12045</name>
</gene>
<proteinExistence type="predicted"/>
<dbReference type="Proteomes" id="UP001304300">
    <property type="component" value="Chromosome"/>
</dbReference>
<name>A0AAQ3QU75_9BACT</name>
<dbReference type="AlphaFoldDB" id="A0AAQ3QU75"/>
<dbReference type="InterPro" id="IPR036278">
    <property type="entry name" value="Sialidase_sf"/>
</dbReference>
<dbReference type="SUPFAM" id="SSF110296">
    <property type="entry name" value="Oligoxyloglucan reducing end-specific cellobiohydrolase"/>
    <property type="match status" value="1"/>
</dbReference>
<evidence type="ECO:0000313" key="1">
    <source>
        <dbReference type="EMBL" id="WOO39347.1"/>
    </source>
</evidence>